<feature type="region of interest" description="Disordered" evidence="5">
    <location>
        <begin position="615"/>
        <end position="657"/>
    </location>
</feature>
<evidence type="ECO:0000259" key="6">
    <source>
        <dbReference type="PROSITE" id="PS50103"/>
    </source>
</evidence>
<protein>
    <recommendedName>
        <fullName evidence="6">C3H1-type domain-containing protein</fullName>
    </recommendedName>
</protein>
<feature type="region of interest" description="Disordered" evidence="5">
    <location>
        <begin position="225"/>
        <end position="365"/>
    </location>
</feature>
<dbReference type="OrthoDB" id="411372at2759"/>
<evidence type="ECO:0000256" key="4">
    <source>
        <dbReference type="PROSITE-ProRule" id="PRU00723"/>
    </source>
</evidence>
<dbReference type="InterPro" id="IPR036855">
    <property type="entry name" value="Znf_CCCH_sf"/>
</dbReference>
<feature type="compositionally biased region" description="Low complexity" evidence="5">
    <location>
        <begin position="528"/>
        <end position="539"/>
    </location>
</feature>
<feature type="compositionally biased region" description="Basic and acidic residues" evidence="5">
    <location>
        <begin position="1"/>
        <end position="29"/>
    </location>
</feature>
<dbReference type="PANTHER" id="PTHR11224">
    <property type="entry name" value="MAKORIN-RELATED"/>
    <property type="match status" value="1"/>
</dbReference>
<dbReference type="Gene3D" id="4.10.1000.10">
    <property type="entry name" value="Zinc finger, CCCH-type"/>
    <property type="match status" value="1"/>
</dbReference>
<evidence type="ECO:0000256" key="5">
    <source>
        <dbReference type="SAM" id="MobiDB-lite"/>
    </source>
</evidence>
<feature type="domain" description="C3H1-type" evidence="6">
    <location>
        <begin position="70"/>
        <end position="97"/>
    </location>
</feature>
<organism evidence="7 8">
    <name type="scientific">Hydnum rufescens UP504</name>
    <dbReference type="NCBI Taxonomy" id="1448309"/>
    <lineage>
        <taxon>Eukaryota</taxon>
        <taxon>Fungi</taxon>
        <taxon>Dikarya</taxon>
        <taxon>Basidiomycota</taxon>
        <taxon>Agaricomycotina</taxon>
        <taxon>Agaricomycetes</taxon>
        <taxon>Cantharellales</taxon>
        <taxon>Hydnaceae</taxon>
        <taxon>Hydnum</taxon>
    </lineage>
</organism>
<feature type="compositionally biased region" description="Polar residues" evidence="5">
    <location>
        <begin position="720"/>
        <end position="753"/>
    </location>
</feature>
<keyword evidence="8" id="KW-1185">Reference proteome</keyword>
<keyword evidence="1 4" id="KW-0479">Metal-binding</keyword>
<accession>A0A9P6B4Q6</accession>
<dbReference type="Pfam" id="PF00642">
    <property type="entry name" value="zf-CCCH"/>
    <property type="match status" value="1"/>
</dbReference>
<feature type="compositionally biased region" description="Polar residues" evidence="5">
    <location>
        <begin position="508"/>
        <end position="519"/>
    </location>
</feature>
<dbReference type="GO" id="GO:0000209">
    <property type="term" value="P:protein polyubiquitination"/>
    <property type="evidence" value="ECO:0007669"/>
    <property type="project" value="InterPro"/>
</dbReference>
<dbReference type="AlphaFoldDB" id="A0A9P6B4Q6"/>
<dbReference type="InterPro" id="IPR000571">
    <property type="entry name" value="Znf_CCCH"/>
</dbReference>
<feature type="compositionally biased region" description="Polar residues" evidence="5">
    <location>
        <begin position="113"/>
        <end position="124"/>
    </location>
</feature>
<keyword evidence="2 4" id="KW-0863">Zinc-finger</keyword>
<dbReference type="SMART" id="SM00356">
    <property type="entry name" value="ZnF_C3H1"/>
    <property type="match status" value="2"/>
</dbReference>
<reference evidence="7" key="1">
    <citation type="journal article" date="2020" name="Nat. Commun.">
        <title>Large-scale genome sequencing of mycorrhizal fungi provides insights into the early evolution of symbiotic traits.</title>
        <authorList>
            <person name="Miyauchi S."/>
            <person name="Kiss E."/>
            <person name="Kuo A."/>
            <person name="Drula E."/>
            <person name="Kohler A."/>
            <person name="Sanchez-Garcia M."/>
            <person name="Morin E."/>
            <person name="Andreopoulos B."/>
            <person name="Barry K.W."/>
            <person name="Bonito G."/>
            <person name="Buee M."/>
            <person name="Carver A."/>
            <person name="Chen C."/>
            <person name="Cichocki N."/>
            <person name="Clum A."/>
            <person name="Culley D."/>
            <person name="Crous P.W."/>
            <person name="Fauchery L."/>
            <person name="Girlanda M."/>
            <person name="Hayes R.D."/>
            <person name="Keri Z."/>
            <person name="LaButti K."/>
            <person name="Lipzen A."/>
            <person name="Lombard V."/>
            <person name="Magnuson J."/>
            <person name="Maillard F."/>
            <person name="Murat C."/>
            <person name="Nolan M."/>
            <person name="Ohm R.A."/>
            <person name="Pangilinan J."/>
            <person name="Pereira M.F."/>
            <person name="Perotto S."/>
            <person name="Peter M."/>
            <person name="Pfister S."/>
            <person name="Riley R."/>
            <person name="Sitrit Y."/>
            <person name="Stielow J.B."/>
            <person name="Szollosi G."/>
            <person name="Zifcakova L."/>
            <person name="Stursova M."/>
            <person name="Spatafora J.W."/>
            <person name="Tedersoo L."/>
            <person name="Vaario L.M."/>
            <person name="Yamada A."/>
            <person name="Yan M."/>
            <person name="Wang P."/>
            <person name="Xu J."/>
            <person name="Bruns T."/>
            <person name="Baldrian P."/>
            <person name="Vilgalys R."/>
            <person name="Dunand C."/>
            <person name="Henrissat B."/>
            <person name="Grigoriev I.V."/>
            <person name="Hibbett D."/>
            <person name="Nagy L.G."/>
            <person name="Martin F.M."/>
        </authorList>
    </citation>
    <scope>NUCLEOTIDE SEQUENCE</scope>
    <source>
        <strain evidence="7">UP504</strain>
    </source>
</reference>
<feature type="domain" description="C3H1-type" evidence="6">
    <location>
        <begin position="40"/>
        <end position="67"/>
    </location>
</feature>
<evidence type="ECO:0000256" key="2">
    <source>
        <dbReference type="ARBA" id="ARBA00022771"/>
    </source>
</evidence>
<feature type="compositionally biased region" description="Basic and acidic residues" evidence="5">
    <location>
        <begin position="193"/>
        <end position="205"/>
    </location>
</feature>
<evidence type="ECO:0000256" key="1">
    <source>
        <dbReference type="ARBA" id="ARBA00022723"/>
    </source>
</evidence>
<feature type="compositionally biased region" description="Polar residues" evidence="5">
    <location>
        <begin position="225"/>
        <end position="244"/>
    </location>
</feature>
<dbReference type="PROSITE" id="PS50103">
    <property type="entry name" value="ZF_C3H1"/>
    <property type="match status" value="2"/>
</dbReference>
<dbReference type="GO" id="GO:0008270">
    <property type="term" value="F:zinc ion binding"/>
    <property type="evidence" value="ECO:0007669"/>
    <property type="project" value="UniProtKB-KW"/>
</dbReference>
<dbReference type="Pfam" id="PF14608">
    <property type="entry name" value="zf-CCCH_2"/>
    <property type="match status" value="1"/>
</dbReference>
<dbReference type="InterPro" id="IPR045072">
    <property type="entry name" value="MKRN-like"/>
</dbReference>
<evidence type="ECO:0000313" key="7">
    <source>
        <dbReference type="EMBL" id="KAF9517520.1"/>
    </source>
</evidence>
<gene>
    <name evidence="7" type="ORF">BS47DRAFT_1314205</name>
</gene>
<dbReference type="EMBL" id="MU128931">
    <property type="protein sequence ID" value="KAF9517520.1"/>
    <property type="molecule type" value="Genomic_DNA"/>
</dbReference>
<feature type="zinc finger region" description="C3H1-type" evidence="4">
    <location>
        <begin position="40"/>
        <end position="67"/>
    </location>
</feature>
<dbReference type="SUPFAM" id="SSF90229">
    <property type="entry name" value="CCCH zinc finger"/>
    <property type="match status" value="1"/>
</dbReference>
<feature type="region of interest" description="Disordered" evidence="5">
    <location>
        <begin position="101"/>
        <end position="205"/>
    </location>
</feature>
<dbReference type="PANTHER" id="PTHR11224:SF10">
    <property type="entry name" value="IP09428P-RELATED"/>
    <property type="match status" value="1"/>
</dbReference>
<comment type="caution">
    <text evidence="7">The sequence shown here is derived from an EMBL/GenBank/DDBJ whole genome shotgun (WGS) entry which is preliminary data.</text>
</comment>
<feature type="region of interest" description="Disordered" evidence="5">
    <location>
        <begin position="503"/>
        <end position="539"/>
    </location>
</feature>
<evidence type="ECO:0000256" key="3">
    <source>
        <dbReference type="ARBA" id="ARBA00022833"/>
    </source>
</evidence>
<feature type="compositionally biased region" description="Basic and acidic residues" evidence="5">
    <location>
        <begin position="128"/>
        <end position="153"/>
    </location>
</feature>
<feature type="zinc finger region" description="C3H1-type" evidence="4">
    <location>
        <begin position="70"/>
        <end position="97"/>
    </location>
</feature>
<keyword evidence="3 4" id="KW-0862">Zinc</keyword>
<dbReference type="Proteomes" id="UP000886523">
    <property type="component" value="Unassembled WGS sequence"/>
</dbReference>
<evidence type="ECO:0000313" key="8">
    <source>
        <dbReference type="Proteomes" id="UP000886523"/>
    </source>
</evidence>
<feature type="region of interest" description="Disordered" evidence="5">
    <location>
        <begin position="1"/>
        <end position="40"/>
    </location>
</feature>
<feature type="compositionally biased region" description="Polar residues" evidence="5">
    <location>
        <begin position="335"/>
        <end position="347"/>
    </location>
</feature>
<name>A0A9P6B4Q6_9AGAM</name>
<feature type="compositionally biased region" description="Polar residues" evidence="5">
    <location>
        <begin position="157"/>
        <end position="172"/>
    </location>
</feature>
<proteinExistence type="predicted"/>
<feature type="region of interest" description="Disordered" evidence="5">
    <location>
        <begin position="669"/>
        <end position="783"/>
    </location>
</feature>
<sequence>MARQENGGDHQRDLEVDGDREGENREKGARGGGKPTKAKDLSHVPCKFYRQGACTAGASCPFSHLAAEPGQQKGICQWYIKGSCKFGHKCALAHVLPGQPLSMDRKNKRAEQANAQGKTLNAATPTPGKERSDRENKRLTPTDRREGNIEKGASEATVPSTPASAARQTMSSRPPMMIGKAPPTVSATGSEAPLHDSDFRRSDESLRRPLGLSSFAAAAAAGINSGSADRSSNVPSQQNSVPTDSDSHSPPYRPDAPLTTKPLDSTASLVDTPGDSPRRPSPIPQSRSLHRANPSSDRGFGPIGSPPATSWIGGSPSKGATSPPSGGISLARARQTVNGFSPATSPPANKFEFDPSAPGGFGTSPFSTPGSTSLFVTYGQGGSVPTRAHHKHTVSVGDHHLLAARGVPGMWDSGAHRGSLPASTFLGKAQDQPTNTNNMPDDDLEEFLPSSLNELLTPDERSRRMNRNNPALFTFSDSQPRFVNSVPANNLLNNIRGLWVDGPEGVDGSSTQRLPSTTAREGRPLQQDALSGSAAGDGASSSFLGTSNASAAFLSGHLHRTNGITQDTTSQFPTSSSIDALHFAPSPDVAFTPSRLAGGLTSAAHGPGGVFAPNDSSYYGLHQHPSRPLGDAPRPHMALSPSSRALRSHEPGQSLPQGLAAGLSRLHLIPATNPVSPPPGSGGSPHDGFQQQQTNWAKNSELRGSLATGSSPSPAGITSPPRTSGLGNLSATNGAAQQSPPSVPISTTVNSSLRRPWFGHPTSSPLSRPTIPDDAMFDMDDES</sequence>
<dbReference type="GO" id="GO:0061630">
    <property type="term" value="F:ubiquitin protein ligase activity"/>
    <property type="evidence" value="ECO:0007669"/>
    <property type="project" value="InterPro"/>
</dbReference>
<feature type="compositionally biased region" description="Polar residues" evidence="5">
    <location>
        <begin position="689"/>
        <end position="698"/>
    </location>
</feature>